<evidence type="ECO:0000256" key="1">
    <source>
        <dbReference type="SAM" id="MobiDB-lite"/>
    </source>
</evidence>
<evidence type="ECO:0000313" key="3">
    <source>
        <dbReference type="EMBL" id="PTL58531.1"/>
    </source>
</evidence>
<dbReference type="RefSeq" id="WP_107566969.1">
    <property type="nucleotide sequence ID" value="NZ_PYYB01000001.1"/>
</dbReference>
<feature type="compositionally biased region" description="Basic and acidic residues" evidence="1">
    <location>
        <begin position="231"/>
        <end position="242"/>
    </location>
</feature>
<evidence type="ECO:0000256" key="2">
    <source>
        <dbReference type="SAM" id="SignalP"/>
    </source>
</evidence>
<evidence type="ECO:0000313" key="4">
    <source>
        <dbReference type="Proteomes" id="UP000240739"/>
    </source>
</evidence>
<proteinExistence type="predicted"/>
<feature type="region of interest" description="Disordered" evidence="1">
    <location>
        <begin position="212"/>
        <end position="272"/>
    </location>
</feature>
<dbReference type="AlphaFoldDB" id="A0A2T4UH05"/>
<feature type="region of interest" description="Disordered" evidence="1">
    <location>
        <begin position="50"/>
        <end position="70"/>
    </location>
</feature>
<accession>A0A2T4UH05</accession>
<protein>
    <recommendedName>
        <fullName evidence="5">DUF5667 domain-containing protein</fullName>
    </recommendedName>
</protein>
<feature type="signal peptide" evidence="2">
    <location>
        <begin position="1"/>
        <end position="26"/>
    </location>
</feature>
<gene>
    <name evidence="3" type="ORF">C7Y72_02095</name>
</gene>
<dbReference type="Proteomes" id="UP000240739">
    <property type="component" value="Unassembled WGS sequence"/>
</dbReference>
<feature type="chain" id="PRO_5015617422" description="DUF5667 domain-containing protein" evidence="2">
    <location>
        <begin position="27"/>
        <end position="272"/>
    </location>
</feature>
<sequence length="272" mass="27288">MSITRKAGALALVAGLAAGVPTAAQADRGDHVKAPTRIASKLKSAERALERAQDRADDGETAGAVSSLTASRRHLASATGSAVKRVTAAASTGEAAAAAVTRTDHRIVGGAAAILDGAGEDVSTAATTTIDAALDGRDRIVAAIAALGEDDKADYADVLDRIVEHADDEIDELAETAADDELTDAATTALGEAATQIAATRTAAQAQLDAIEGADEDSGYPTDDSGYPTDVADRPSGDRGDCPRPGGRPHGPRPGAGQQQPADDLPAGSYGT</sequence>
<name>A0A2T4UH05_9ACTN</name>
<keyword evidence="2" id="KW-0732">Signal</keyword>
<organism evidence="3 4">
    <name type="scientific">Paraconexibacter algicola</name>
    <dbReference type="NCBI Taxonomy" id="2133960"/>
    <lineage>
        <taxon>Bacteria</taxon>
        <taxon>Bacillati</taxon>
        <taxon>Actinomycetota</taxon>
        <taxon>Thermoleophilia</taxon>
        <taxon>Solirubrobacterales</taxon>
        <taxon>Paraconexibacteraceae</taxon>
        <taxon>Paraconexibacter</taxon>
    </lineage>
</organism>
<reference evidence="3 4" key="1">
    <citation type="submission" date="2018-03" db="EMBL/GenBank/DDBJ databases">
        <title>Aquarubrobacter algicola gen. nov., sp. nov., a novel actinobacterium isolated from shallow eutrophic lake during the end of cyanobacterial harmful algal blooms.</title>
        <authorList>
            <person name="Chun S.J."/>
        </authorList>
    </citation>
    <scope>NUCLEOTIDE SEQUENCE [LARGE SCALE GENOMIC DNA]</scope>
    <source>
        <strain evidence="3 4">Seoho-28</strain>
    </source>
</reference>
<comment type="caution">
    <text evidence="3">The sequence shown here is derived from an EMBL/GenBank/DDBJ whole genome shotgun (WGS) entry which is preliminary data.</text>
</comment>
<keyword evidence="4" id="KW-1185">Reference proteome</keyword>
<dbReference type="EMBL" id="PYYB01000001">
    <property type="protein sequence ID" value="PTL58531.1"/>
    <property type="molecule type" value="Genomic_DNA"/>
</dbReference>
<evidence type="ECO:0008006" key="5">
    <source>
        <dbReference type="Google" id="ProtNLM"/>
    </source>
</evidence>